<sequence length="591" mass="67264">MKNRQGSLYLQELTYMREKMKLTAAERPHLTDLLNHSGDPDIERLLEGFALLTSGVRNKTEDNFPEVSQETLRRIWPHTLHPIPPSTIIQFTPRHGQHQGALDIPLGTPVSTAIDQQVMTFRTHRDLHIEPIIVLDKRIEKTQAHSNIILTLRKTGSAPAVWDGGKLSFFMGTDPARAAQLSFWLDWHIQNICLRTQEKEQKLKSSDFTGWAANLNQVLLPTKNNEFAFLQQITEYYCLPHVFDFIEFDTGNDRDLVLNSDGTFELIFRLDGGLPLDDLGDAFQLGCVPAIHLEMMTSPPITLEADKARYPLPLPEGVTLFHLHDIQTAKQPGNPASQRKTGAEAEKPRGNTHQFEFIEQFDTRWGSDCIYIQPLVSADLLGRIQNTLRFIGTNGKDAYDLSPQSVSAHFYGYHSKAMALGVGEVALTQESVPAHLRAHNITPVSPDYPPMIIGRDDWSLINIMNMPPFMLFHTEGLKALLHLFNCYTEHDRALSRRMQRAVDSILHLDAKWDGRLRRGSAGVIYGHYLHLRLDPDCFANPGFMYQFCRLISQLMACFISQNTFVMLKTYCRNETEPLWEFPHLEGLRSPM</sequence>
<protein>
    <submittedName>
        <fullName evidence="2">Putative type VI secretion system protein</fullName>
    </submittedName>
</protein>
<accession>A0A1Y2SSE5</accession>
<dbReference type="STRING" id="40578.Xbed_00883"/>
<dbReference type="Proteomes" id="UP000194204">
    <property type="component" value="Unassembled WGS sequence"/>
</dbReference>
<dbReference type="Pfam" id="PF05947">
    <property type="entry name" value="T6SS_TssF"/>
    <property type="match status" value="1"/>
</dbReference>
<name>A0A1Y2SSE5_9GAMM</name>
<feature type="region of interest" description="Disordered" evidence="1">
    <location>
        <begin position="330"/>
        <end position="349"/>
    </location>
</feature>
<dbReference type="PANTHER" id="PTHR35370">
    <property type="entry name" value="CYTOPLASMIC PROTEIN-RELATED-RELATED"/>
    <property type="match status" value="1"/>
</dbReference>
<dbReference type="OrthoDB" id="6437914at2"/>
<evidence type="ECO:0000313" key="3">
    <source>
        <dbReference type="Proteomes" id="UP000194204"/>
    </source>
</evidence>
<dbReference type="PANTHER" id="PTHR35370:SF1">
    <property type="entry name" value="TYPE VI SECRETION SYSTEM COMPONENT TSSF1"/>
    <property type="match status" value="1"/>
</dbReference>
<keyword evidence="3" id="KW-1185">Reference proteome</keyword>
<feature type="compositionally biased region" description="Polar residues" evidence="1">
    <location>
        <begin position="330"/>
        <end position="340"/>
    </location>
</feature>
<dbReference type="RefSeq" id="WP_086111721.1">
    <property type="nucleotide sequence ID" value="NZ_CAWNHF010000145.1"/>
</dbReference>
<dbReference type="InterPro" id="IPR010272">
    <property type="entry name" value="T6SS_TssF"/>
</dbReference>
<dbReference type="AlphaFoldDB" id="A0A1Y2SSE5"/>
<comment type="caution">
    <text evidence="2">The sequence shown here is derived from an EMBL/GenBank/DDBJ whole genome shotgun (WGS) entry which is preliminary data.</text>
</comment>
<organism evidence="2 3">
    <name type="scientific">Xenorhabdus beddingii</name>
    <dbReference type="NCBI Taxonomy" id="40578"/>
    <lineage>
        <taxon>Bacteria</taxon>
        <taxon>Pseudomonadati</taxon>
        <taxon>Pseudomonadota</taxon>
        <taxon>Gammaproteobacteria</taxon>
        <taxon>Enterobacterales</taxon>
        <taxon>Morganellaceae</taxon>
        <taxon>Xenorhabdus</taxon>
    </lineage>
</organism>
<proteinExistence type="predicted"/>
<dbReference type="EMBL" id="MUBK01000004">
    <property type="protein sequence ID" value="OTA21229.1"/>
    <property type="molecule type" value="Genomic_DNA"/>
</dbReference>
<reference evidence="2 3" key="1">
    <citation type="submission" date="2017-01" db="EMBL/GenBank/DDBJ databases">
        <title>Deconstructing symbiosis and pathogenesis requirements using a combined genomic-metabolomic approach.</title>
        <authorList>
            <person name="Tobias N.J."/>
            <person name="Wolff H."/>
            <person name="Djahanschiri B."/>
            <person name="Ebersberger I."/>
            <person name="Bode H.B."/>
        </authorList>
    </citation>
    <scope>NUCLEOTIDE SEQUENCE [LARGE SCALE GENOMIC DNA]</scope>
    <source>
        <strain evidence="2 3">DSM 4764</strain>
    </source>
</reference>
<evidence type="ECO:0000256" key="1">
    <source>
        <dbReference type="SAM" id="MobiDB-lite"/>
    </source>
</evidence>
<gene>
    <name evidence="2" type="ORF">Xbed_00883</name>
</gene>
<evidence type="ECO:0000313" key="2">
    <source>
        <dbReference type="EMBL" id="OTA21229.1"/>
    </source>
</evidence>